<dbReference type="AlphaFoldDB" id="A0A9Q1IFG8"/>
<keyword evidence="3" id="KW-1185">Reference proteome</keyword>
<evidence type="ECO:0000313" key="3">
    <source>
        <dbReference type="Proteomes" id="UP001152622"/>
    </source>
</evidence>
<protein>
    <recommendedName>
        <fullName evidence="4">Cornifelin</fullName>
    </recommendedName>
</protein>
<accession>A0A9Q1IFG8</accession>
<dbReference type="EMBL" id="JAINUF010000018">
    <property type="protein sequence ID" value="KAJ8337787.1"/>
    <property type="molecule type" value="Genomic_DNA"/>
</dbReference>
<evidence type="ECO:0000313" key="2">
    <source>
        <dbReference type="EMBL" id="KAJ8337787.1"/>
    </source>
</evidence>
<dbReference type="InterPro" id="IPR006461">
    <property type="entry name" value="PLAC_motif_containing"/>
</dbReference>
<comment type="similarity">
    <text evidence="1">Belongs to the cornifelin family.</text>
</comment>
<proteinExistence type="inferred from homology"/>
<organism evidence="2 3">
    <name type="scientific">Synaphobranchus kaupii</name>
    <name type="common">Kaup's arrowtooth eel</name>
    <dbReference type="NCBI Taxonomy" id="118154"/>
    <lineage>
        <taxon>Eukaryota</taxon>
        <taxon>Metazoa</taxon>
        <taxon>Chordata</taxon>
        <taxon>Craniata</taxon>
        <taxon>Vertebrata</taxon>
        <taxon>Euteleostomi</taxon>
        <taxon>Actinopterygii</taxon>
        <taxon>Neopterygii</taxon>
        <taxon>Teleostei</taxon>
        <taxon>Anguilliformes</taxon>
        <taxon>Synaphobranchidae</taxon>
        <taxon>Synaphobranchus</taxon>
    </lineage>
</organism>
<dbReference type="Proteomes" id="UP001152622">
    <property type="component" value="Chromosome 18"/>
</dbReference>
<dbReference type="OrthoDB" id="1045822at2759"/>
<evidence type="ECO:0000256" key="1">
    <source>
        <dbReference type="ARBA" id="ARBA00009024"/>
    </source>
</evidence>
<dbReference type="PANTHER" id="PTHR15907">
    <property type="entry name" value="DUF614 FAMILY PROTEIN-RELATED"/>
    <property type="match status" value="1"/>
</dbReference>
<name>A0A9Q1IFG8_SYNKA</name>
<dbReference type="Pfam" id="PF04749">
    <property type="entry name" value="PLAC8"/>
    <property type="match status" value="1"/>
</dbReference>
<sequence length="147" mass="16720">MNDQITVTIQPGMVSSSPRKRNTNPWSSDIFDCCQDMGICCLGFWCLPCLMCRTSYEFGECLCLPLLDGGFIHPVSLSLRSSIRERYNIQGTLCNDCCVTTYFNWCVWCQMARELKKHREPLIVAHSTQLSVAPYPSYPSLHTPARL</sequence>
<gene>
    <name evidence="2" type="ORF">SKAU_G00367530</name>
</gene>
<evidence type="ECO:0008006" key="4">
    <source>
        <dbReference type="Google" id="ProtNLM"/>
    </source>
</evidence>
<reference evidence="2" key="1">
    <citation type="journal article" date="2023" name="Science">
        <title>Genome structures resolve the early diversification of teleost fishes.</title>
        <authorList>
            <person name="Parey E."/>
            <person name="Louis A."/>
            <person name="Montfort J."/>
            <person name="Bouchez O."/>
            <person name="Roques C."/>
            <person name="Iampietro C."/>
            <person name="Lluch J."/>
            <person name="Castinel A."/>
            <person name="Donnadieu C."/>
            <person name="Desvignes T."/>
            <person name="Floi Bucao C."/>
            <person name="Jouanno E."/>
            <person name="Wen M."/>
            <person name="Mejri S."/>
            <person name="Dirks R."/>
            <person name="Jansen H."/>
            <person name="Henkel C."/>
            <person name="Chen W.J."/>
            <person name="Zahm M."/>
            <person name="Cabau C."/>
            <person name="Klopp C."/>
            <person name="Thompson A.W."/>
            <person name="Robinson-Rechavi M."/>
            <person name="Braasch I."/>
            <person name="Lecointre G."/>
            <person name="Bobe J."/>
            <person name="Postlethwait J.H."/>
            <person name="Berthelot C."/>
            <person name="Roest Crollius H."/>
            <person name="Guiguen Y."/>
        </authorList>
    </citation>
    <scope>NUCLEOTIDE SEQUENCE</scope>
    <source>
        <strain evidence="2">WJC10195</strain>
    </source>
</reference>
<comment type="caution">
    <text evidence="2">The sequence shown here is derived from an EMBL/GenBank/DDBJ whole genome shotgun (WGS) entry which is preliminary data.</text>
</comment>
<dbReference type="NCBIfam" id="TIGR01571">
    <property type="entry name" value="A_thal_Cys_rich"/>
    <property type="match status" value="1"/>
</dbReference>